<protein>
    <submittedName>
        <fullName evidence="13">Uncharacterized protein</fullName>
    </submittedName>
</protein>
<accession>W6UQ68</accession>
<keyword evidence="11" id="KW-0472">Membrane</keyword>
<keyword evidence="12" id="KW-0732">Signal</keyword>
<gene>
    <name evidence="13" type="ORF">EGR_01448</name>
</gene>
<dbReference type="RefSeq" id="XP_024355021.1">
    <property type="nucleotide sequence ID" value="XM_024490697.1"/>
</dbReference>
<evidence type="ECO:0000256" key="6">
    <source>
        <dbReference type="ARBA" id="ARBA00022692"/>
    </source>
</evidence>
<evidence type="ECO:0000313" key="13">
    <source>
        <dbReference type="EMBL" id="EUB63825.1"/>
    </source>
</evidence>
<dbReference type="Proteomes" id="UP000019149">
    <property type="component" value="Unassembled WGS sequence"/>
</dbReference>
<sequence length="216" mass="24302">MAIQRMLCPDTLFFTLRLCCGWVCACDVLTAGACAAVPSAFSTVVVNNAFGAPAESRVGGLRRSGFVLVVGQYSVSRSRSVRADWDVAVRSLSWVWAGICGVWLAWGSELGNGEQIRLLGGHFSWTKPNWQDYRIEHPAVVRHVKRLQELGLKDPWVRNYVWVYSPRIYKTPWQLCKSCFFNRLPQGLAIAVAYTIGQTAFLKWYNERGYGEAHAH</sequence>
<keyword evidence="7" id="KW-0999">Mitochondrion inner membrane</keyword>
<evidence type="ECO:0000256" key="8">
    <source>
        <dbReference type="ARBA" id="ARBA00022982"/>
    </source>
</evidence>
<dbReference type="KEGG" id="egl:EGR_01448"/>
<dbReference type="CTD" id="36337163"/>
<keyword evidence="4" id="KW-0813">Transport</keyword>
<evidence type="ECO:0000256" key="2">
    <source>
        <dbReference type="ARBA" id="ARBA00004298"/>
    </source>
</evidence>
<evidence type="ECO:0000256" key="11">
    <source>
        <dbReference type="ARBA" id="ARBA00023136"/>
    </source>
</evidence>
<evidence type="ECO:0000256" key="3">
    <source>
        <dbReference type="ARBA" id="ARBA00005667"/>
    </source>
</evidence>
<keyword evidence="6" id="KW-0812">Transmembrane</keyword>
<keyword evidence="9" id="KW-1133">Transmembrane helix</keyword>
<evidence type="ECO:0000256" key="4">
    <source>
        <dbReference type="ARBA" id="ARBA00022448"/>
    </source>
</evidence>
<evidence type="ECO:0000256" key="1">
    <source>
        <dbReference type="ARBA" id="ARBA00003195"/>
    </source>
</evidence>
<feature type="chain" id="PRO_5004882951" evidence="12">
    <location>
        <begin position="26"/>
        <end position="216"/>
    </location>
</feature>
<dbReference type="Pfam" id="PF08122">
    <property type="entry name" value="NDUF_B12"/>
    <property type="match status" value="1"/>
</dbReference>
<evidence type="ECO:0000313" key="14">
    <source>
        <dbReference type="Proteomes" id="UP000019149"/>
    </source>
</evidence>
<keyword evidence="14" id="KW-1185">Reference proteome</keyword>
<evidence type="ECO:0000256" key="12">
    <source>
        <dbReference type="SAM" id="SignalP"/>
    </source>
</evidence>
<evidence type="ECO:0000256" key="7">
    <source>
        <dbReference type="ARBA" id="ARBA00022792"/>
    </source>
</evidence>
<feature type="signal peptide" evidence="12">
    <location>
        <begin position="1"/>
        <end position="25"/>
    </location>
</feature>
<comment type="subcellular location">
    <subcellularLocation>
        <location evidence="2">Mitochondrion inner membrane</location>
        <topology evidence="2">Single-pass membrane protein</topology>
        <orientation evidence="2">Matrix side</orientation>
    </subcellularLocation>
</comment>
<proteinExistence type="inferred from homology"/>
<keyword evidence="8" id="KW-0249">Electron transport</keyword>
<comment type="function">
    <text evidence="1">Accessory subunit of the mitochondrial membrane respiratory chain NADH dehydrogenase (Complex I), that is believed not to be involved in catalysis. Complex I functions in the transfer of electrons from NADH to the respiratory chain. The immediate electron acceptor for the enzyme is believed to be ubiquinone.</text>
</comment>
<dbReference type="InterPro" id="IPR012576">
    <property type="entry name" value="NDUFB3"/>
</dbReference>
<organism evidence="13 14">
    <name type="scientific">Echinococcus granulosus</name>
    <name type="common">Hydatid tapeworm</name>
    <dbReference type="NCBI Taxonomy" id="6210"/>
    <lineage>
        <taxon>Eukaryota</taxon>
        <taxon>Metazoa</taxon>
        <taxon>Spiralia</taxon>
        <taxon>Lophotrochozoa</taxon>
        <taxon>Platyhelminthes</taxon>
        <taxon>Cestoda</taxon>
        <taxon>Eucestoda</taxon>
        <taxon>Cyclophyllidea</taxon>
        <taxon>Taeniidae</taxon>
        <taxon>Echinococcus</taxon>
        <taxon>Echinococcus granulosus group</taxon>
    </lineage>
</organism>
<keyword evidence="5" id="KW-0679">Respiratory chain</keyword>
<reference evidence="13 14" key="1">
    <citation type="journal article" date="2013" name="Nat. Genet.">
        <title>The genome of the hydatid tapeworm Echinococcus granulosus.</title>
        <authorList>
            <person name="Zheng H."/>
            <person name="Zhang W."/>
            <person name="Zhang L."/>
            <person name="Zhang Z."/>
            <person name="Li J."/>
            <person name="Lu G."/>
            <person name="Zhu Y."/>
            <person name="Wang Y."/>
            <person name="Huang Y."/>
            <person name="Liu J."/>
            <person name="Kang H."/>
            <person name="Chen J."/>
            <person name="Wang L."/>
            <person name="Chen A."/>
            <person name="Yu S."/>
            <person name="Gao Z."/>
            <person name="Jin L."/>
            <person name="Gu W."/>
            <person name="Wang Z."/>
            <person name="Zhao L."/>
            <person name="Shi B."/>
            <person name="Wen H."/>
            <person name="Lin R."/>
            <person name="Jones M.K."/>
            <person name="Brejova B."/>
            <person name="Vinar T."/>
            <person name="Zhao G."/>
            <person name="McManus D.P."/>
            <person name="Chen Z."/>
            <person name="Zhou Y."/>
            <person name="Wang S."/>
        </authorList>
    </citation>
    <scope>NUCLEOTIDE SEQUENCE [LARGE SCALE GENOMIC DNA]</scope>
</reference>
<evidence type="ECO:0000256" key="10">
    <source>
        <dbReference type="ARBA" id="ARBA00023128"/>
    </source>
</evidence>
<dbReference type="GO" id="GO:0005743">
    <property type="term" value="C:mitochondrial inner membrane"/>
    <property type="evidence" value="ECO:0007669"/>
    <property type="project" value="UniProtKB-SubCell"/>
</dbReference>
<evidence type="ECO:0000256" key="5">
    <source>
        <dbReference type="ARBA" id="ARBA00022660"/>
    </source>
</evidence>
<evidence type="ECO:0000256" key="9">
    <source>
        <dbReference type="ARBA" id="ARBA00022989"/>
    </source>
</evidence>
<dbReference type="EMBL" id="APAU02000005">
    <property type="protein sequence ID" value="EUB63825.1"/>
    <property type="molecule type" value="Genomic_DNA"/>
</dbReference>
<dbReference type="OrthoDB" id="521512at2759"/>
<dbReference type="AlphaFoldDB" id="W6UQ68"/>
<dbReference type="STRING" id="6210.W6UQ68"/>
<dbReference type="GeneID" id="36337163"/>
<name>W6UQ68_ECHGR</name>
<dbReference type="GO" id="GO:0022900">
    <property type="term" value="P:electron transport chain"/>
    <property type="evidence" value="ECO:0007669"/>
    <property type="project" value="InterPro"/>
</dbReference>
<comment type="similarity">
    <text evidence="3">Belongs to the complex I NDUFB3 subunit family.</text>
</comment>
<keyword evidence="10" id="KW-0496">Mitochondrion</keyword>
<comment type="caution">
    <text evidence="13">The sequence shown here is derived from an EMBL/GenBank/DDBJ whole genome shotgun (WGS) entry which is preliminary data.</text>
</comment>